<proteinExistence type="predicted"/>
<dbReference type="InterPro" id="IPR011042">
    <property type="entry name" value="6-blade_b-propeller_TolB-like"/>
</dbReference>
<dbReference type="PANTHER" id="PTHR34677">
    <property type="match status" value="1"/>
</dbReference>
<dbReference type="STRING" id="1237149.C900_04947"/>
<keyword evidence="1" id="KW-0677">Repeat</keyword>
<dbReference type="InterPro" id="IPR001258">
    <property type="entry name" value="NHL_repeat"/>
</dbReference>
<dbReference type="Pfam" id="PF01436">
    <property type="entry name" value="NHL"/>
    <property type="match status" value="2"/>
</dbReference>
<dbReference type="NCBIfam" id="TIGR04183">
    <property type="entry name" value="Por_Secre_tail"/>
    <property type="match status" value="1"/>
</dbReference>
<dbReference type="EMBL" id="AMZN01000072">
    <property type="protein sequence ID" value="ELR69415.1"/>
    <property type="molecule type" value="Genomic_DNA"/>
</dbReference>
<evidence type="ECO:0000313" key="3">
    <source>
        <dbReference type="EMBL" id="ELR69415.1"/>
    </source>
</evidence>
<name>L8JKU4_9BACT</name>
<feature type="repeat" description="NHL" evidence="2">
    <location>
        <begin position="105"/>
        <end position="147"/>
    </location>
</feature>
<dbReference type="eggNOG" id="COG3391">
    <property type="taxonomic scope" value="Bacteria"/>
</dbReference>
<evidence type="ECO:0000313" key="4">
    <source>
        <dbReference type="Proteomes" id="UP000011135"/>
    </source>
</evidence>
<dbReference type="eggNOG" id="COG2931">
    <property type="taxonomic scope" value="Bacteria"/>
</dbReference>
<keyword evidence="4" id="KW-1185">Reference proteome</keyword>
<dbReference type="PROSITE" id="PS51125">
    <property type="entry name" value="NHL"/>
    <property type="match status" value="2"/>
</dbReference>
<feature type="repeat" description="NHL" evidence="2">
    <location>
        <begin position="58"/>
        <end position="101"/>
    </location>
</feature>
<evidence type="ECO:0000256" key="1">
    <source>
        <dbReference type="ARBA" id="ARBA00022737"/>
    </source>
</evidence>
<dbReference type="Gene3D" id="2.120.10.30">
    <property type="entry name" value="TolB, C-terminal domain"/>
    <property type="match status" value="2"/>
</dbReference>
<protein>
    <submittedName>
        <fullName evidence="3">Uncharacterized protein</fullName>
    </submittedName>
</protein>
<dbReference type="InterPro" id="IPR026444">
    <property type="entry name" value="Secre_tail"/>
</dbReference>
<sequence length="1063" mass="117117">MVAQPTASLSADFGGHNNSTITVSATFSEVVTGLESSDFQVNNGSADHLDSIIAFNHLTTIGVHGNEQGNFSNPRGLDVDQDGKIYVSDQENDRIQVFDSNYDFLFDFGGSGAGEGQFNRPQGIDIRNDSIFIADTQNHRVQVFNTAGEYIYSFGEGDLIYPKSISVNEYYIYVADSDHRLRIFSKSGDLVRAVRPTLSSWYPVSNTSAEVSTWNDMVAVVYNYTITKYGWLDVNMHSVYLYDQHADLLEILYSDNYVPPKSGIDFDDSGNIYLVFSNKFLKLDLQGSVLNNRNFNVISNARDISIDKNGNAYIADYDGHNVEVLGKQIIYIAEISPVPDATVSIQVPQDVVFNSSMEGNLASNELVFEYDGIAPTVNLTTSATNPTDQYPIIIDVVFSETVHNFTIEDVSVEPASYLLNISGSGDTYQLEVWPNGNNSYAISIPENTVTDDATNGNSASNTIYTTFEASIPVAVVSNLGYTPGGDSLLVDIQFSEPVTNVNKGSFEGENYFPVSLENTPADTLEHLQLKLRPTSGETVVNFYLRRNAAYSLARNPMPESNHIEVVYDIIPPSVNLITQSAFFNNDTITVTAQWREVVSDFTEEDILISGGAELVGFETTDGQEYHLSLKALYEGEIIVSVPENAAMDMAGTRNPEADSIVLVYDVTPPTAELVFTDKLYTSPNVNVDILLSEPVVLNSGNINLNLEGASLASLTGRGTMYSAILNITLDEGIAYASFPQNSFYDAAGNGNISSNKLKIRFDPTPLTVDISSEQEQYIYLEEVTEIVALFSFSEPVQSFSEKHVQVYGAAGHSVTKLSETSYELTVVLPSYPETLVELYLLENSVLNESGLGNPYAEYFFLVDKSPPTVELVSSSGSEINGVTSINIYLDDPVFNFQTDPISCLALDALCFTETDIDIAGGKVSNFTGNYDHFTFDLIPIEKDIVLQVPADVAFNIMDVGNIASNVLRLKYASGVVIVGNEKSKKQENIIYWIDQSNFLNVNLLQQKSKSEIRILEVSGKQILKTLSNKQVWQEDISYLSDGIYLLLVQTDDQLFKSRFIISK</sequence>
<dbReference type="Proteomes" id="UP000011135">
    <property type="component" value="Unassembled WGS sequence"/>
</dbReference>
<dbReference type="SUPFAM" id="SSF63825">
    <property type="entry name" value="YWTD domain"/>
    <property type="match status" value="1"/>
</dbReference>
<comment type="caution">
    <text evidence="3">The sequence shown here is derived from an EMBL/GenBank/DDBJ whole genome shotgun (WGS) entry which is preliminary data.</text>
</comment>
<reference evidence="3 4" key="1">
    <citation type="submission" date="2012-12" db="EMBL/GenBank/DDBJ databases">
        <title>Genome assembly of Fulvivirga imtechensis AK7.</title>
        <authorList>
            <person name="Nupur N."/>
            <person name="Khatri I."/>
            <person name="Kumar R."/>
            <person name="Subramanian S."/>
            <person name="Pinnaka A."/>
        </authorList>
    </citation>
    <scope>NUCLEOTIDE SEQUENCE [LARGE SCALE GENOMIC DNA]</scope>
    <source>
        <strain evidence="3 4">AK7</strain>
    </source>
</reference>
<accession>L8JKU4</accession>
<evidence type="ECO:0000256" key="2">
    <source>
        <dbReference type="PROSITE-ProRule" id="PRU00504"/>
    </source>
</evidence>
<organism evidence="3 4">
    <name type="scientific">Fulvivirga imtechensis AK7</name>
    <dbReference type="NCBI Taxonomy" id="1237149"/>
    <lineage>
        <taxon>Bacteria</taxon>
        <taxon>Pseudomonadati</taxon>
        <taxon>Bacteroidota</taxon>
        <taxon>Cytophagia</taxon>
        <taxon>Cytophagales</taxon>
        <taxon>Fulvivirgaceae</taxon>
        <taxon>Fulvivirga</taxon>
    </lineage>
</organism>
<dbReference type="PANTHER" id="PTHR34677:SF3">
    <property type="entry name" value="BACTERIAL IG-LIKE DOMAIN-CONTAINING PROTEIN"/>
    <property type="match status" value="1"/>
</dbReference>
<gene>
    <name evidence="3" type="ORF">C900_04947</name>
</gene>
<dbReference type="AlphaFoldDB" id="L8JKU4"/>